<reference evidence="3 4" key="1">
    <citation type="submission" date="2017-06" db="EMBL/GenBank/DDBJ databases">
        <title>Sequencing and comparative analysis of myxobacterial genomes.</title>
        <authorList>
            <person name="Rupp O."/>
            <person name="Goesmann A."/>
            <person name="Sogaard-Andersen L."/>
        </authorList>
    </citation>
    <scope>NUCLEOTIDE SEQUENCE [LARGE SCALE GENOMIC DNA]</scope>
    <source>
        <strain evidence="3 4">DSM 14697</strain>
    </source>
</reference>
<dbReference type="RefSeq" id="WP_170114771.1">
    <property type="nucleotide sequence ID" value="NZ_CP022203.1"/>
</dbReference>
<dbReference type="EMBL" id="CP022203">
    <property type="protein sequence ID" value="ATB49509.1"/>
    <property type="molecule type" value="Genomic_DNA"/>
</dbReference>
<evidence type="ECO:0000313" key="4">
    <source>
        <dbReference type="Proteomes" id="UP000217343"/>
    </source>
</evidence>
<keyword evidence="2" id="KW-0812">Transmembrane</keyword>
<dbReference type="KEGG" id="mmas:MYMAC_005154"/>
<feature type="transmembrane region" description="Helical" evidence="2">
    <location>
        <begin position="31"/>
        <end position="49"/>
    </location>
</feature>
<dbReference type="Proteomes" id="UP000217343">
    <property type="component" value="Chromosome"/>
</dbReference>
<evidence type="ECO:0000256" key="2">
    <source>
        <dbReference type="SAM" id="Phobius"/>
    </source>
</evidence>
<gene>
    <name evidence="3" type="ORF">MYMAC_005154</name>
</gene>
<feature type="transmembrane region" description="Helical" evidence="2">
    <location>
        <begin position="61"/>
        <end position="81"/>
    </location>
</feature>
<dbReference type="AlphaFoldDB" id="A0A250K072"/>
<evidence type="ECO:0000256" key="1">
    <source>
        <dbReference type="SAM" id="MobiDB-lite"/>
    </source>
</evidence>
<sequence length="302" mass="33655">MMSEPDTEQAPVNARHLSGRDAPLPDERGDAFEIFVGYFPVLFGLAQFLPVLDGEPLGLKAYLLGPVLIASGSYVIAWGRARRKRFRRVRDEIEASIPSEDRIHQEVLPALLHPLSGTIAPAEPLGFVDSLRQSGQESAPERFERVHFSRGGISLVTYRTHWSKSSRVPVDERGPGLDYLDYWRVRAEVATSVSFQLLPRKKALTLSLTSPGQDETPSFEQAFEVRDPSGWVQAHLGESVREVLTRRTGFYVRCQHGRVECLWPRYVGPDTFSRFEDAAHVVATLARALAAPEAARPASAPR</sequence>
<feature type="region of interest" description="Disordered" evidence="1">
    <location>
        <begin position="1"/>
        <end position="23"/>
    </location>
</feature>
<evidence type="ECO:0000313" key="3">
    <source>
        <dbReference type="EMBL" id="ATB49509.1"/>
    </source>
</evidence>
<name>A0A250K072_9BACT</name>
<proteinExistence type="predicted"/>
<keyword evidence="2" id="KW-1133">Transmembrane helix</keyword>
<accession>A0A250K072</accession>
<evidence type="ECO:0008006" key="5">
    <source>
        <dbReference type="Google" id="ProtNLM"/>
    </source>
</evidence>
<organism evidence="3 4">
    <name type="scientific">Corallococcus macrosporus DSM 14697</name>
    <dbReference type="NCBI Taxonomy" id="1189310"/>
    <lineage>
        <taxon>Bacteria</taxon>
        <taxon>Pseudomonadati</taxon>
        <taxon>Myxococcota</taxon>
        <taxon>Myxococcia</taxon>
        <taxon>Myxococcales</taxon>
        <taxon>Cystobacterineae</taxon>
        <taxon>Myxococcaceae</taxon>
        <taxon>Corallococcus</taxon>
    </lineage>
</organism>
<keyword evidence="4" id="KW-1185">Reference proteome</keyword>
<keyword evidence="2" id="KW-0472">Membrane</keyword>
<protein>
    <recommendedName>
        <fullName evidence="5">DUF3137 domain-containing protein</fullName>
    </recommendedName>
</protein>